<dbReference type="EMBL" id="VWOX01000001">
    <property type="protein sequence ID" value="KAA5547087.1"/>
    <property type="molecule type" value="Genomic_DNA"/>
</dbReference>
<feature type="region of interest" description="Disordered" evidence="1">
    <location>
        <begin position="1"/>
        <end position="56"/>
    </location>
</feature>
<proteinExistence type="predicted"/>
<dbReference type="AlphaFoldDB" id="A0A5M6DHR0"/>
<feature type="compositionally biased region" description="Polar residues" evidence="1">
    <location>
        <begin position="1"/>
        <end position="24"/>
    </location>
</feature>
<dbReference type="Proteomes" id="UP000324479">
    <property type="component" value="Unassembled WGS sequence"/>
</dbReference>
<organism evidence="3 4">
    <name type="scientific">Roseiconus nitratireducens</name>
    <dbReference type="NCBI Taxonomy" id="2605748"/>
    <lineage>
        <taxon>Bacteria</taxon>
        <taxon>Pseudomonadati</taxon>
        <taxon>Planctomycetota</taxon>
        <taxon>Planctomycetia</taxon>
        <taxon>Pirellulales</taxon>
        <taxon>Pirellulaceae</taxon>
        <taxon>Roseiconus</taxon>
    </lineage>
</organism>
<evidence type="ECO:0000259" key="2">
    <source>
        <dbReference type="Pfam" id="PF14716"/>
    </source>
</evidence>
<dbReference type="RefSeq" id="WP_150074195.1">
    <property type="nucleotide sequence ID" value="NZ_VWOX01000001.1"/>
</dbReference>
<gene>
    <name evidence="3" type="ORF">FYK55_01325</name>
</gene>
<evidence type="ECO:0000313" key="3">
    <source>
        <dbReference type="EMBL" id="KAA5547087.1"/>
    </source>
</evidence>
<dbReference type="GO" id="GO:0003887">
    <property type="term" value="F:DNA-directed DNA polymerase activity"/>
    <property type="evidence" value="ECO:0007669"/>
    <property type="project" value="InterPro"/>
</dbReference>
<feature type="compositionally biased region" description="Polar residues" evidence="1">
    <location>
        <begin position="45"/>
        <end position="56"/>
    </location>
</feature>
<dbReference type="SUPFAM" id="SSF47781">
    <property type="entry name" value="RuvA domain 2-like"/>
    <property type="match status" value="1"/>
</dbReference>
<keyword evidence="4" id="KW-1185">Reference proteome</keyword>
<dbReference type="InterPro" id="IPR022312">
    <property type="entry name" value="DNA_pol_X"/>
</dbReference>
<comment type="caution">
    <text evidence="3">The sequence shown here is derived from an EMBL/GenBank/DDBJ whole genome shotgun (WGS) entry which is preliminary data.</text>
</comment>
<sequence>MNAPDSGTPQPSLFATSDLRTTAESDPESSGAARLSPATADIPRNQHSSADATEGTLSENAALSQLLLEIARLLEEQHAGEFRVRAYRNAAATLQELRTPVREIEAAGGTPALEALPTIGRSIATLIEQYLRTGHLPLLDRLRGEENAERLFAMIPTLGPELSHRIYDALHLETLPELYAAARDGRLNSVPGIGRKRVLAIRDYLAGKIRSEVRPPAASHRNPPQSEQNRQIPVTELLSVDEEYRRRAAEGRLPKIAPRRFNPAAAAWLPILHTERDGRHYTAMFSNTARAHELNTTHDWVVIYRDDHQSDGRWTVITSQFGPLKGCRIVRGREDDCLHHYRRENR</sequence>
<dbReference type="GO" id="GO:0003677">
    <property type="term" value="F:DNA binding"/>
    <property type="evidence" value="ECO:0007669"/>
    <property type="project" value="InterPro"/>
</dbReference>
<feature type="region of interest" description="Disordered" evidence="1">
    <location>
        <begin position="212"/>
        <end position="234"/>
    </location>
</feature>
<dbReference type="Gene3D" id="1.10.150.110">
    <property type="entry name" value="DNA polymerase beta, N-terminal domain-like"/>
    <property type="match status" value="1"/>
</dbReference>
<dbReference type="GO" id="GO:0006281">
    <property type="term" value="P:DNA repair"/>
    <property type="evidence" value="ECO:0007669"/>
    <property type="project" value="InterPro"/>
</dbReference>
<protein>
    <submittedName>
        <fullName evidence="3">DNA polymerase III</fullName>
    </submittedName>
</protein>
<dbReference type="PANTHER" id="PTHR11276:SF28">
    <property type="entry name" value="DNA POLYMERASE LAMBDA"/>
    <property type="match status" value="1"/>
</dbReference>
<dbReference type="InterPro" id="IPR027421">
    <property type="entry name" value="DNA_pol_lamdba_lyase_dom_sf"/>
</dbReference>
<accession>A0A5M6DHR0</accession>
<evidence type="ECO:0000256" key="1">
    <source>
        <dbReference type="SAM" id="MobiDB-lite"/>
    </source>
</evidence>
<evidence type="ECO:0000313" key="4">
    <source>
        <dbReference type="Proteomes" id="UP000324479"/>
    </source>
</evidence>
<feature type="domain" description="Crossover junction endonuclease MUS81-like HHH" evidence="2">
    <location>
        <begin position="59"/>
        <end position="136"/>
    </location>
</feature>
<dbReference type="SUPFAM" id="SSF47802">
    <property type="entry name" value="DNA polymerase beta, N-terminal domain-like"/>
    <property type="match status" value="1"/>
</dbReference>
<name>A0A5M6DHR0_9BACT</name>
<dbReference type="Gene3D" id="1.10.150.20">
    <property type="entry name" value="5' to 3' exonuclease, C-terminal subdomain"/>
    <property type="match status" value="1"/>
</dbReference>
<dbReference type="InterPro" id="IPR010996">
    <property type="entry name" value="HHH_MUS81"/>
</dbReference>
<feature type="compositionally biased region" description="Polar residues" evidence="1">
    <location>
        <begin position="222"/>
        <end position="232"/>
    </location>
</feature>
<dbReference type="Pfam" id="PF14716">
    <property type="entry name" value="HHH_8"/>
    <property type="match status" value="1"/>
</dbReference>
<dbReference type="InterPro" id="IPR010994">
    <property type="entry name" value="RuvA_2-like"/>
</dbReference>
<dbReference type="PANTHER" id="PTHR11276">
    <property type="entry name" value="DNA POLYMERASE TYPE-X FAMILY MEMBER"/>
    <property type="match status" value="1"/>
</dbReference>
<reference evidence="3 4" key="1">
    <citation type="submission" date="2019-08" db="EMBL/GenBank/DDBJ databases">
        <authorList>
            <person name="Dhanesh K."/>
            <person name="Kumar G."/>
            <person name="Sasikala C."/>
            <person name="Venkata Ramana C."/>
        </authorList>
    </citation>
    <scope>NUCLEOTIDE SEQUENCE [LARGE SCALE GENOMIC DNA]</scope>
    <source>
        <strain evidence="3 4">JC645</strain>
    </source>
</reference>